<evidence type="ECO:0000313" key="4">
    <source>
        <dbReference type="EMBL" id="RYP08523.1"/>
    </source>
</evidence>
<keyword evidence="5" id="KW-1185">Reference proteome</keyword>
<organism evidence="4 5">
    <name type="scientific">Monosporascus ibericus</name>
    <dbReference type="NCBI Taxonomy" id="155417"/>
    <lineage>
        <taxon>Eukaryota</taxon>
        <taxon>Fungi</taxon>
        <taxon>Dikarya</taxon>
        <taxon>Ascomycota</taxon>
        <taxon>Pezizomycotina</taxon>
        <taxon>Sordariomycetes</taxon>
        <taxon>Xylariomycetidae</taxon>
        <taxon>Xylariales</taxon>
        <taxon>Xylariales incertae sedis</taxon>
        <taxon>Monosporascus</taxon>
    </lineage>
</organism>
<comment type="caution">
    <text evidence="4">The sequence shown here is derived from an EMBL/GenBank/DDBJ whole genome shotgun (WGS) entry which is preliminary data.</text>
</comment>
<dbReference type="Proteomes" id="UP000293360">
    <property type="component" value="Unassembled WGS sequence"/>
</dbReference>
<feature type="signal peptide" evidence="2">
    <location>
        <begin position="1"/>
        <end position="19"/>
    </location>
</feature>
<keyword evidence="1 2" id="KW-0732">Signal</keyword>
<evidence type="ECO:0000256" key="2">
    <source>
        <dbReference type="SAM" id="SignalP"/>
    </source>
</evidence>
<feature type="domain" description="Yeast cell wall synthesis Kre9/Knh1-like N-terminal" evidence="3">
    <location>
        <begin position="32"/>
        <end position="136"/>
    </location>
</feature>
<sequence length="139" mass="14971">MRVSTVSTALVAAASTVLGSEASLPTFAITEPTEDCRVVVDKPFHIKWTTPSNGSDKVTVSLAGGKTPQTLLSCGVIFSNINDVGHIQWDVKGHKPLDGSAWECPEVWDDLANNIFGIKIVTEADKAEHWSAHFNITHS</sequence>
<evidence type="ECO:0000256" key="1">
    <source>
        <dbReference type="ARBA" id="ARBA00022729"/>
    </source>
</evidence>
<reference evidence="4 5" key="1">
    <citation type="submission" date="2018-06" db="EMBL/GenBank/DDBJ databases">
        <title>Complete Genomes of Monosporascus.</title>
        <authorList>
            <person name="Robinson A.J."/>
            <person name="Natvig D.O."/>
        </authorList>
    </citation>
    <scope>NUCLEOTIDE SEQUENCE [LARGE SCALE GENOMIC DNA]</scope>
    <source>
        <strain evidence="4 5">CBS 110550</strain>
    </source>
</reference>
<proteinExistence type="predicted"/>
<accession>A0A4Q4TSS7</accession>
<dbReference type="Pfam" id="PF10342">
    <property type="entry name" value="Kre9_KNH"/>
    <property type="match status" value="1"/>
</dbReference>
<protein>
    <recommendedName>
        <fullName evidence="3">Yeast cell wall synthesis Kre9/Knh1-like N-terminal domain-containing protein</fullName>
    </recommendedName>
</protein>
<dbReference type="OrthoDB" id="4682250at2759"/>
<dbReference type="EMBL" id="QJNU01000060">
    <property type="protein sequence ID" value="RYP08523.1"/>
    <property type="molecule type" value="Genomic_DNA"/>
</dbReference>
<dbReference type="InterPro" id="IPR018466">
    <property type="entry name" value="Kre9/Knh1-like_N"/>
</dbReference>
<evidence type="ECO:0000313" key="5">
    <source>
        <dbReference type="Proteomes" id="UP000293360"/>
    </source>
</evidence>
<evidence type="ECO:0000259" key="3">
    <source>
        <dbReference type="Pfam" id="PF10342"/>
    </source>
</evidence>
<name>A0A4Q4TSS7_9PEZI</name>
<gene>
    <name evidence="4" type="ORF">DL764_001854</name>
</gene>
<dbReference type="AlphaFoldDB" id="A0A4Q4TSS7"/>
<feature type="chain" id="PRO_5020985857" description="Yeast cell wall synthesis Kre9/Knh1-like N-terminal domain-containing protein" evidence="2">
    <location>
        <begin position="20"/>
        <end position="139"/>
    </location>
</feature>